<dbReference type="GeneID" id="70180714"/>
<feature type="region of interest" description="Disordered" evidence="2">
    <location>
        <begin position="736"/>
        <end position="805"/>
    </location>
</feature>
<dbReference type="RefSeq" id="XP_046014825.1">
    <property type="nucleotide sequence ID" value="XM_046151168.1"/>
</dbReference>
<dbReference type="PROSITE" id="PS50082">
    <property type="entry name" value="WD_REPEATS_2"/>
    <property type="match status" value="1"/>
</dbReference>
<dbReference type="SUPFAM" id="SSF50978">
    <property type="entry name" value="WD40 repeat-like"/>
    <property type="match status" value="2"/>
</dbReference>
<accession>A0A9P8YAK5</accession>
<proteinExistence type="predicted"/>
<comment type="caution">
    <text evidence="3">The sequence shown here is derived from an EMBL/GenBank/DDBJ whole genome shotgun (WGS) entry which is preliminary data.</text>
</comment>
<reference evidence="3" key="1">
    <citation type="journal article" date="2021" name="Nat. Commun.">
        <title>Genetic determinants of endophytism in the Arabidopsis root mycobiome.</title>
        <authorList>
            <person name="Mesny F."/>
            <person name="Miyauchi S."/>
            <person name="Thiergart T."/>
            <person name="Pickel B."/>
            <person name="Atanasova L."/>
            <person name="Karlsson M."/>
            <person name="Huettel B."/>
            <person name="Barry K.W."/>
            <person name="Haridas S."/>
            <person name="Chen C."/>
            <person name="Bauer D."/>
            <person name="Andreopoulos W."/>
            <person name="Pangilinan J."/>
            <person name="LaButti K."/>
            <person name="Riley R."/>
            <person name="Lipzen A."/>
            <person name="Clum A."/>
            <person name="Drula E."/>
            <person name="Henrissat B."/>
            <person name="Kohler A."/>
            <person name="Grigoriev I.V."/>
            <person name="Martin F.M."/>
            <person name="Hacquard S."/>
        </authorList>
    </citation>
    <scope>NUCLEOTIDE SEQUENCE</scope>
    <source>
        <strain evidence="3">MPI-CAGE-CH-0230</strain>
    </source>
</reference>
<feature type="compositionally biased region" description="Acidic residues" evidence="2">
    <location>
        <begin position="788"/>
        <end position="801"/>
    </location>
</feature>
<sequence>MDIHRCRFVPYPPSAINAVAFSYPALTKANKNAPVRLAIGRANGDIEIWNPLNGAWHHESTLHGGKDRSIDGLVWVNEPDQILSDGTRLVGRSRLFSIGYTATVTEWDLEKGRPKKQATGMHGDIWCLAARPLASNAAATSTTPQTKQLVAGTIDGSLVLYSIEDGDLQFERIIVKSTSKKTKMVSIAFQSRNVVVVGCSDSAIRVYDIRNGSTLRTMTLGSDLAGGAKDIIVWSVKCLAGKDIVSGDSTGQVCIWDGKSYTQAQRLQSHKQDVLSLATSADGTTIVSGGMDRKTVLYQQTSGSGSRWGKVWHRRYHNHDVKTMASFEGLGMSVVVSGGPDANPIVLPLKEAGMEYHRTLSALPQNPPVRSAVKSRYIVSWWDRQVHVWQLRRNVKDLVESPDADLPVSKNRRLLARILVKGEANITSATVSADGSILVVATTSDVKAFHLDAGKGNSKKDELKISKVDIPEAMASNGAKRVDISPDGQWICMVLPDNSVYALRIERLSEGATPEILSKATKLPRLRRNIPKHVLLGGLGQYDRSITHVAFSPDSKMIAVADLAGYIDTWVLQAKTAVSNDDAESGGSDSEADETDGENDITSPKWQRNGKGGLIPKLNAAPTVLSFSSRCPTSLGSDGDEEDDYRLLAVTARPQILIVNPLHGAMSSWSRRNPTSRFPVEFRNIRDLVKGALWAGERVWLYGNSFLFMFDTCKDVAEPEDLANNAKALVAQGIKRKRGGDSGAGSRAHKDATGPTRILRHVPEEGTEELNMEGGGDPMDTDATSGAGEDDDDASDSDDSEDERRGELALLRTGGAKAVATGAAGANGVQEQQEQKPGLAFWHTFKYRPILGIVPLSGADVDGADHEMNGVDAPGSPPLLEVALIERPLWDVDLTDRYYADGERER</sequence>
<evidence type="ECO:0000313" key="4">
    <source>
        <dbReference type="Proteomes" id="UP000756346"/>
    </source>
</evidence>
<evidence type="ECO:0000313" key="3">
    <source>
        <dbReference type="EMBL" id="KAH7034732.1"/>
    </source>
</evidence>
<dbReference type="InterPro" id="IPR036322">
    <property type="entry name" value="WD40_repeat_dom_sf"/>
</dbReference>
<dbReference type="Gene3D" id="2.130.10.10">
    <property type="entry name" value="YVTN repeat-like/Quinoprotein amine dehydrogenase"/>
    <property type="match status" value="3"/>
</dbReference>
<gene>
    <name evidence="3" type="ORF">B0I36DRAFT_263726</name>
</gene>
<organism evidence="3 4">
    <name type="scientific">Microdochium trichocladiopsis</name>
    <dbReference type="NCBI Taxonomy" id="1682393"/>
    <lineage>
        <taxon>Eukaryota</taxon>
        <taxon>Fungi</taxon>
        <taxon>Dikarya</taxon>
        <taxon>Ascomycota</taxon>
        <taxon>Pezizomycotina</taxon>
        <taxon>Sordariomycetes</taxon>
        <taxon>Xylariomycetidae</taxon>
        <taxon>Xylariales</taxon>
        <taxon>Microdochiaceae</taxon>
        <taxon>Microdochium</taxon>
    </lineage>
</organism>
<dbReference type="Proteomes" id="UP000756346">
    <property type="component" value="Unassembled WGS sequence"/>
</dbReference>
<feature type="compositionally biased region" description="Acidic residues" evidence="2">
    <location>
        <begin position="590"/>
        <end position="599"/>
    </location>
</feature>
<dbReference type="InterPro" id="IPR046351">
    <property type="entry name" value="UTP4"/>
</dbReference>
<feature type="region of interest" description="Disordered" evidence="2">
    <location>
        <begin position="578"/>
        <end position="614"/>
    </location>
</feature>
<dbReference type="OrthoDB" id="8883818at2759"/>
<dbReference type="GO" id="GO:0000462">
    <property type="term" value="P:maturation of SSU-rRNA from tricistronic rRNA transcript (SSU-rRNA, 5.8S rRNA, LSU-rRNA)"/>
    <property type="evidence" value="ECO:0007669"/>
    <property type="project" value="InterPro"/>
</dbReference>
<dbReference type="InterPro" id="IPR001680">
    <property type="entry name" value="WD40_rpt"/>
</dbReference>
<dbReference type="GO" id="GO:0034455">
    <property type="term" value="C:t-UTP complex"/>
    <property type="evidence" value="ECO:0007669"/>
    <property type="project" value="TreeGrafter"/>
</dbReference>
<dbReference type="PANTHER" id="PTHR44163:SF1">
    <property type="entry name" value="U3 SMALL NUCLEOLAR RNA-ASSOCIATED PROTEIN 4 HOMOLOG"/>
    <property type="match status" value="1"/>
</dbReference>
<dbReference type="AlphaFoldDB" id="A0A9P8YAK5"/>
<keyword evidence="4" id="KW-1185">Reference proteome</keyword>
<dbReference type="GO" id="GO:0030686">
    <property type="term" value="C:90S preribosome"/>
    <property type="evidence" value="ECO:0007669"/>
    <property type="project" value="InterPro"/>
</dbReference>
<feature type="repeat" description="WD" evidence="1">
    <location>
        <begin position="267"/>
        <end position="299"/>
    </location>
</feature>
<dbReference type="Pfam" id="PF00400">
    <property type="entry name" value="WD40"/>
    <property type="match status" value="1"/>
</dbReference>
<dbReference type="GO" id="GO:0032040">
    <property type="term" value="C:small-subunit processome"/>
    <property type="evidence" value="ECO:0007669"/>
    <property type="project" value="TreeGrafter"/>
</dbReference>
<dbReference type="EMBL" id="JAGTJQ010000003">
    <property type="protein sequence ID" value="KAH7034732.1"/>
    <property type="molecule type" value="Genomic_DNA"/>
</dbReference>
<dbReference type="PANTHER" id="PTHR44163">
    <property type="entry name" value="U3 SMALL NUCLEOLAR RNA-ASSOCIATED PROTEIN 4 HOMOLOG"/>
    <property type="match status" value="1"/>
</dbReference>
<evidence type="ECO:0000256" key="1">
    <source>
        <dbReference type="PROSITE-ProRule" id="PRU00221"/>
    </source>
</evidence>
<dbReference type="InterPro" id="IPR015943">
    <property type="entry name" value="WD40/YVTN_repeat-like_dom_sf"/>
</dbReference>
<evidence type="ECO:0000256" key="2">
    <source>
        <dbReference type="SAM" id="MobiDB-lite"/>
    </source>
</evidence>
<keyword evidence="1" id="KW-0853">WD repeat</keyword>
<name>A0A9P8YAK5_9PEZI</name>
<dbReference type="GO" id="GO:0003723">
    <property type="term" value="F:RNA binding"/>
    <property type="evidence" value="ECO:0007669"/>
    <property type="project" value="TreeGrafter"/>
</dbReference>
<protein>
    <submittedName>
        <fullName evidence="3">WD40-repeat-containing domain protein</fullName>
    </submittedName>
</protein>
<dbReference type="SMART" id="SM00320">
    <property type="entry name" value="WD40"/>
    <property type="match status" value="6"/>
</dbReference>